<dbReference type="Proteomes" id="UP000446768">
    <property type="component" value="Unassembled WGS sequence"/>
</dbReference>
<protein>
    <recommendedName>
        <fullName evidence="5">Cell division protein</fullName>
    </recommendedName>
</protein>
<feature type="transmembrane region" description="Helical" evidence="2">
    <location>
        <begin position="250"/>
        <end position="270"/>
    </location>
</feature>
<evidence type="ECO:0000313" key="3">
    <source>
        <dbReference type="EMBL" id="MRV72915.1"/>
    </source>
</evidence>
<keyword evidence="2" id="KW-0472">Membrane</keyword>
<name>A0A7X2LRX8_9BURK</name>
<accession>A0A7X2LRX8</accession>
<sequence>MPVLRRFDGATACLEPAWRAGVHRYPRRRFRSRAAGRDDGGAGPRIARRDGRWPPAGGRRLHRSRVHAGGTGLARGAVALQTVAAGAGGAIPQVCAAPVSHLRVAGLYGGVAVQGWRVQTGAAMTKIATDVTEPAARRWLVYWLYAAALAHLLAGLLLPWLSGMPFLDDYHRSIAAGFWAGAAPTEAHAQQAWWMALFGPTMQSVGLWMFALVQIGHRQRSAAVWAWLIAGIVLWAPQDMLLSQRAGVLANVWLDLFAVATMLPPLVWLWRMDRRGA</sequence>
<feature type="region of interest" description="Disordered" evidence="1">
    <location>
        <begin position="33"/>
        <end position="60"/>
    </location>
</feature>
<feature type="transmembrane region" description="Helical" evidence="2">
    <location>
        <begin position="140"/>
        <end position="161"/>
    </location>
</feature>
<evidence type="ECO:0000313" key="4">
    <source>
        <dbReference type="Proteomes" id="UP000446768"/>
    </source>
</evidence>
<dbReference type="EMBL" id="WKJJ01000008">
    <property type="protein sequence ID" value="MRV72915.1"/>
    <property type="molecule type" value="Genomic_DNA"/>
</dbReference>
<evidence type="ECO:0008006" key="5">
    <source>
        <dbReference type="Google" id="ProtNLM"/>
    </source>
</evidence>
<keyword evidence="2" id="KW-1133">Transmembrane helix</keyword>
<keyword evidence="2" id="KW-0812">Transmembrane</keyword>
<keyword evidence="4" id="KW-1185">Reference proteome</keyword>
<gene>
    <name evidence="3" type="ORF">GJ700_14485</name>
</gene>
<reference evidence="3 4" key="1">
    <citation type="submission" date="2019-11" db="EMBL/GenBank/DDBJ databases">
        <title>Novel species isolated from a subtropical stream in China.</title>
        <authorList>
            <person name="Lu H."/>
        </authorList>
    </citation>
    <scope>NUCLEOTIDE SEQUENCE [LARGE SCALE GENOMIC DNA]</scope>
    <source>
        <strain evidence="3 4">FT92W</strain>
    </source>
</reference>
<comment type="caution">
    <text evidence="3">The sequence shown here is derived from an EMBL/GenBank/DDBJ whole genome shotgun (WGS) entry which is preliminary data.</text>
</comment>
<evidence type="ECO:0000256" key="1">
    <source>
        <dbReference type="SAM" id="MobiDB-lite"/>
    </source>
</evidence>
<dbReference type="AlphaFoldDB" id="A0A7X2LRX8"/>
<proteinExistence type="predicted"/>
<evidence type="ECO:0000256" key="2">
    <source>
        <dbReference type="SAM" id="Phobius"/>
    </source>
</evidence>
<organism evidence="3 4">
    <name type="scientific">Pseudoduganella rivuli</name>
    <dbReference type="NCBI Taxonomy" id="2666085"/>
    <lineage>
        <taxon>Bacteria</taxon>
        <taxon>Pseudomonadati</taxon>
        <taxon>Pseudomonadota</taxon>
        <taxon>Betaproteobacteria</taxon>
        <taxon>Burkholderiales</taxon>
        <taxon>Oxalobacteraceae</taxon>
        <taxon>Telluria group</taxon>
        <taxon>Pseudoduganella</taxon>
    </lineage>
</organism>
<feature type="transmembrane region" description="Helical" evidence="2">
    <location>
        <begin position="222"/>
        <end position="238"/>
    </location>
</feature>
<feature type="transmembrane region" description="Helical" evidence="2">
    <location>
        <begin position="192"/>
        <end position="215"/>
    </location>
</feature>